<name>A0ABS4Z186_9MICC</name>
<dbReference type="InterPro" id="IPR000792">
    <property type="entry name" value="Tscrpt_reg_LuxR_C"/>
</dbReference>
<dbReference type="CDD" id="cd17535">
    <property type="entry name" value="REC_NarL-like"/>
    <property type="match status" value="1"/>
</dbReference>
<dbReference type="Gene3D" id="3.40.50.2300">
    <property type="match status" value="1"/>
</dbReference>
<evidence type="ECO:0000259" key="7">
    <source>
        <dbReference type="PROSITE" id="PS50110"/>
    </source>
</evidence>
<reference evidence="8 9" key="1">
    <citation type="submission" date="2021-03" db="EMBL/GenBank/DDBJ databases">
        <title>Sequencing the genomes of 1000 actinobacteria strains.</title>
        <authorList>
            <person name="Klenk H.-P."/>
        </authorList>
    </citation>
    <scope>NUCLEOTIDE SEQUENCE [LARGE SCALE GENOMIC DNA]</scope>
    <source>
        <strain evidence="8 9">DSM 16005</strain>
    </source>
</reference>
<dbReference type="SUPFAM" id="SSF52172">
    <property type="entry name" value="CheY-like"/>
    <property type="match status" value="1"/>
</dbReference>
<dbReference type="PANTHER" id="PTHR43214">
    <property type="entry name" value="TWO-COMPONENT RESPONSE REGULATOR"/>
    <property type="match status" value="1"/>
</dbReference>
<dbReference type="PRINTS" id="PR00038">
    <property type="entry name" value="HTHLUXR"/>
</dbReference>
<sequence length="217" mass="22783">MRIILAEDSSLLRESLTSLLEKMGHDVIATAVDAPGLVSAVEAADCDGGLPDLVVTDVRMPPRNQDDGLQAALEIRRVHGPVPVLVLSQYVADAYAAQLLSGSDGAVGYLLKDRIGRIADFSRALETVASGGTVIDPEMVAHLIAKKTGSPIASLTPREREVLALMAEGLANQAIAQKLVVGDAAVAKHIGNIFAKLGLVPDDGHRRVKAVLLFLDG</sequence>
<dbReference type="InterPro" id="IPR011006">
    <property type="entry name" value="CheY-like_superfamily"/>
</dbReference>
<dbReference type="InterPro" id="IPR001789">
    <property type="entry name" value="Sig_transdc_resp-reg_receiver"/>
</dbReference>
<dbReference type="SMART" id="SM00421">
    <property type="entry name" value="HTH_LUXR"/>
    <property type="match status" value="1"/>
</dbReference>
<keyword evidence="2" id="KW-0805">Transcription regulation</keyword>
<dbReference type="GO" id="GO:0003677">
    <property type="term" value="F:DNA binding"/>
    <property type="evidence" value="ECO:0007669"/>
    <property type="project" value="UniProtKB-KW"/>
</dbReference>
<dbReference type="RefSeq" id="WP_209683205.1">
    <property type="nucleotide sequence ID" value="NZ_JAGIOI010000001.1"/>
</dbReference>
<keyword evidence="1 5" id="KW-0597">Phosphoprotein</keyword>
<proteinExistence type="predicted"/>
<keyword evidence="4" id="KW-0804">Transcription</keyword>
<dbReference type="Proteomes" id="UP000711614">
    <property type="component" value="Unassembled WGS sequence"/>
</dbReference>
<dbReference type="InterPro" id="IPR039420">
    <property type="entry name" value="WalR-like"/>
</dbReference>
<dbReference type="PROSITE" id="PS50110">
    <property type="entry name" value="RESPONSE_REGULATORY"/>
    <property type="match status" value="1"/>
</dbReference>
<dbReference type="PROSITE" id="PS50043">
    <property type="entry name" value="HTH_LUXR_2"/>
    <property type="match status" value="1"/>
</dbReference>
<dbReference type="PANTHER" id="PTHR43214:SF24">
    <property type="entry name" value="TRANSCRIPTIONAL REGULATORY PROTEIN NARL-RELATED"/>
    <property type="match status" value="1"/>
</dbReference>
<comment type="caution">
    <text evidence="8">The sequence shown here is derived from an EMBL/GenBank/DDBJ whole genome shotgun (WGS) entry which is preliminary data.</text>
</comment>
<dbReference type="InterPro" id="IPR036388">
    <property type="entry name" value="WH-like_DNA-bd_sf"/>
</dbReference>
<keyword evidence="3 8" id="KW-0238">DNA-binding</keyword>
<keyword evidence="9" id="KW-1185">Reference proteome</keyword>
<feature type="domain" description="HTH luxR-type" evidence="6">
    <location>
        <begin position="148"/>
        <end position="217"/>
    </location>
</feature>
<organism evidence="8 9">
    <name type="scientific">Arthrobacter stackebrandtii</name>
    <dbReference type="NCBI Taxonomy" id="272161"/>
    <lineage>
        <taxon>Bacteria</taxon>
        <taxon>Bacillati</taxon>
        <taxon>Actinomycetota</taxon>
        <taxon>Actinomycetes</taxon>
        <taxon>Micrococcales</taxon>
        <taxon>Micrococcaceae</taxon>
        <taxon>Arthrobacter</taxon>
    </lineage>
</organism>
<evidence type="ECO:0000256" key="1">
    <source>
        <dbReference type="ARBA" id="ARBA00022553"/>
    </source>
</evidence>
<evidence type="ECO:0000256" key="2">
    <source>
        <dbReference type="ARBA" id="ARBA00023015"/>
    </source>
</evidence>
<dbReference type="SMART" id="SM00448">
    <property type="entry name" value="REC"/>
    <property type="match status" value="1"/>
</dbReference>
<dbReference type="EMBL" id="JAGIOI010000001">
    <property type="protein sequence ID" value="MBP2414803.1"/>
    <property type="molecule type" value="Genomic_DNA"/>
</dbReference>
<feature type="domain" description="Response regulatory" evidence="7">
    <location>
        <begin position="2"/>
        <end position="127"/>
    </location>
</feature>
<feature type="modified residue" description="4-aspartylphosphate" evidence="5">
    <location>
        <position position="57"/>
    </location>
</feature>
<evidence type="ECO:0000313" key="8">
    <source>
        <dbReference type="EMBL" id="MBP2414803.1"/>
    </source>
</evidence>
<accession>A0ABS4Z186</accession>
<protein>
    <submittedName>
        <fullName evidence="8">DNA-binding NarL/FixJ family response regulator</fullName>
    </submittedName>
</protein>
<gene>
    <name evidence="8" type="ORF">JOF48_003602</name>
</gene>
<dbReference type="Pfam" id="PF00196">
    <property type="entry name" value="GerE"/>
    <property type="match status" value="1"/>
</dbReference>
<evidence type="ECO:0000259" key="6">
    <source>
        <dbReference type="PROSITE" id="PS50043"/>
    </source>
</evidence>
<dbReference type="Pfam" id="PF00072">
    <property type="entry name" value="Response_reg"/>
    <property type="match status" value="1"/>
</dbReference>
<dbReference type="CDD" id="cd06170">
    <property type="entry name" value="LuxR_C_like"/>
    <property type="match status" value="1"/>
</dbReference>
<dbReference type="InterPro" id="IPR058245">
    <property type="entry name" value="NreC/VraR/RcsB-like_REC"/>
</dbReference>
<evidence type="ECO:0000256" key="4">
    <source>
        <dbReference type="ARBA" id="ARBA00023163"/>
    </source>
</evidence>
<dbReference type="Gene3D" id="1.10.10.10">
    <property type="entry name" value="Winged helix-like DNA-binding domain superfamily/Winged helix DNA-binding domain"/>
    <property type="match status" value="1"/>
</dbReference>
<evidence type="ECO:0000256" key="3">
    <source>
        <dbReference type="ARBA" id="ARBA00023125"/>
    </source>
</evidence>
<evidence type="ECO:0000313" key="9">
    <source>
        <dbReference type="Proteomes" id="UP000711614"/>
    </source>
</evidence>
<evidence type="ECO:0000256" key="5">
    <source>
        <dbReference type="PROSITE-ProRule" id="PRU00169"/>
    </source>
</evidence>